<evidence type="ECO:0008006" key="3">
    <source>
        <dbReference type="Google" id="ProtNLM"/>
    </source>
</evidence>
<dbReference type="PANTHER" id="PTHR15907">
    <property type="entry name" value="DUF614 FAMILY PROTEIN-RELATED"/>
    <property type="match status" value="1"/>
</dbReference>
<proteinExistence type="predicted"/>
<dbReference type="Proteomes" id="UP001648503">
    <property type="component" value="Unassembled WGS sequence"/>
</dbReference>
<accession>A0ABQ8FKZ2</accession>
<comment type="caution">
    <text evidence="1">The sequence shown here is derived from an EMBL/GenBank/DDBJ whole genome shotgun (WGS) entry which is preliminary data.</text>
</comment>
<dbReference type="EMBL" id="JAFCIX010000048">
    <property type="protein sequence ID" value="KAH6600096.1"/>
    <property type="molecule type" value="Genomic_DNA"/>
</dbReference>
<evidence type="ECO:0000313" key="2">
    <source>
        <dbReference type="Proteomes" id="UP001648503"/>
    </source>
</evidence>
<dbReference type="InterPro" id="IPR006461">
    <property type="entry name" value="PLAC_motif_containing"/>
</dbReference>
<dbReference type="NCBIfam" id="TIGR01571">
    <property type="entry name" value="A_thal_Cys_rich"/>
    <property type="match status" value="1"/>
</dbReference>
<organism evidence="1 2">
    <name type="scientific">Batrachochytrium salamandrivorans</name>
    <dbReference type="NCBI Taxonomy" id="1357716"/>
    <lineage>
        <taxon>Eukaryota</taxon>
        <taxon>Fungi</taxon>
        <taxon>Fungi incertae sedis</taxon>
        <taxon>Chytridiomycota</taxon>
        <taxon>Chytridiomycota incertae sedis</taxon>
        <taxon>Chytridiomycetes</taxon>
        <taxon>Rhizophydiales</taxon>
        <taxon>Rhizophydiales incertae sedis</taxon>
        <taxon>Batrachochytrium</taxon>
    </lineage>
</organism>
<keyword evidence="2" id="KW-1185">Reference proteome</keyword>
<reference evidence="1 2" key="1">
    <citation type="submission" date="2021-02" db="EMBL/GenBank/DDBJ databases">
        <title>Variation within the Batrachochytrium salamandrivorans European outbreak.</title>
        <authorList>
            <person name="Kelly M."/>
            <person name="Pasmans F."/>
            <person name="Shea T.P."/>
            <person name="Munoz J.F."/>
            <person name="Carranza S."/>
            <person name="Cuomo C.A."/>
            <person name="Martel A."/>
        </authorList>
    </citation>
    <scope>NUCLEOTIDE SEQUENCE [LARGE SCALE GENOMIC DNA]</scope>
    <source>
        <strain evidence="1 2">AMFP18/2</strain>
    </source>
</reference>
<protein>
    <recommendedName>
        <fullName evidence="3">PLAC8 family protein</fullName>
    </recommendedName>
</protein>
<sequence>MSYQQFNNYPQQPNMLPTYSTAVKQPKFSHGLFDCFSDCSTFVLSFCCPCILYGKNQQRAHNKEGCCLDACLYCASFSFYLQPVVGWYGRSKIRDATNISNDETLTDLLTHFCCASCALTQEKRELDAAGK</sequence>
<evidence type="ECO:0000313" key="1">
    <source>
        <dbReference type="EMBL" id="KAH6600096.1"/>
    </source>
</evidence>
<dbReference type="Pfam" id="PF04749">
    <property type="entry name" value="PLAC8"/>
    <property type="match status" value="1"/>
</dbReference>
<gene>
    <name evidence="1" type="ORF">BASA50_002554</name>
</gene>
<name>A0ABQ8FKZ2_9FUNG</name>